<dbReference type="InterPro" id="IPR018709">
    <property type="entry name" value="CoA_activase_DUF2229"/>
</dbReference>
<comment type="caution">
    <text evidence="3">The sequence shown here is derived from an EMBL/GenBank/DDBJ whole genome shotgun (WGS) entry which is preliminary data.</text>
</comment>
<dbReference type="InterPro" id="IPR043129">
    <property type="entry name" value="ATPase_NBD"/>
</dbReference>
<dbReference type="Gene3D" id="3.30.420.40">
    <property type="match status" value="4"/>
</dbReference>
<dbReference type="InterPro" id="IPR002731">
    <property type="entry name" value="ATPase_BadF"/>
</dbReference>
<evidence type="ECO:0000259" key="1">
    <source>
        <dbReference type="Pfam" id="PF01869"/>
    </source>
</evidence>
<feature type="domain" description="ATPase BadF/BadG/BcrA/BcrD type" evidence="1">
    <location>
        <begin position="335"/>
        <end position="589"/>
    </location>
</feature>
<dbReference type="RefSeq" id="WP_126979767.1">
    <property type="nucleotide sequence ID" value="NZ_PQSP01000003.1"/>
</dbReference>
<dbReference type="PANTHER" id="PTHR32329:SF4">
    <property type="entry name" value="ACTIVATOR OF 2-HYDROXYACYL-COA DEHYDRATASE"/>
    <property type="match status" value="1"/>
</dbReference>
<dbReference type="OrthoDB" id="9177882at2"/>
<evidence type="ECO:0000259" key="2">
    <source>
        <dbReference type="Pfam" id="PF09989"/>
    </source>
</evidence>
<dbReference type="GO" id="GO:0016787">
    <property type="term" value="F:hydrolase activity"/>
    <property type="evidence" value="ECO:0007669"/>
    <property type="project" value="UniProtKB-KW"/>
</dbReference>
<reference evidence="3 4" key="1">
    <citation type="submission" date="2018-01" db="EMBL/GenBank/DDBJ databases">
        <title>Saezia sanguinis gen. nov., sp. nov., in the order Burkholderiales isolated from human blood.</title>
        <authorList>
            <person name="Medina-Pascual M.J."/>
            <person name="Valdezate S."/>
            <person name="Monzon S."/>
            <person name="Cuesta I."/>
            <person name="Carrasco G."/>
            <person name="Villalon P."/>
            <person name="Saez-Nieto J.A."/>
        </authorList>
    </citation>
    <scope>NUCLEOTIDE SEQUENCE [LARGE SCALE GENOMIC DNA]</scope>
    <source>
        <strain evidence="3 4">CNM695-12</strain>
    </source>
</reference>
<dbReference type="Pfam" id="PF01869">
    <property type="entry name" value="BcrAD_BadFG"/>
    <property type="match status" value="2"/>
</dbReference>
<dbReference type="SUPFAM" id="SSF53067">
    <property type="entry name" value="Actin-like ATPase domain"/>
    <property type="match status" value="2"/>
</dbReference>
<dbReference type="PANTHER" id="PTHR32329">
    <property type="entry name" value="BIFUNCTIONAL PROTEIN [INCLUDES 2-HYDROXYACYL-COA DEHYDRATASE (N-TER) AND ITS ACTIVATOR DOMAIN (C_TERM)-RELATED"/>
    <property type="match status" value="1"/>
</dbReference>
<organism evidence="3 4">
    <name type="scientific">Saezia sanguinis</name>
    <dbReference type="NCBI Taxonomy" id="1965230"/>
    <lineage>
        <taxon>Bacteria</taxon>
        <taxon>Pseudomonadati</taxon>
        <taxon>Pseudomonadota</taxon>
        <taxon>Betaproteobacteria</taxon>
        <taxon>Burkholderiales</taxon>
        <taxon>Saeziaceae</taxon>
        <taxon>Saezia</taxon>
    </lineage>
</organism>
<dbReference type="EC" id="3.-.-.-" evidence="3"/>
<protein>
    <submittedName>
        <fullName evidence="3">2-hydroxyisocaproyl-CoA dehydratase activator</fullName>
        <ecNumber evidence="3">3.-.-.-</ecNumber>
    </submittedName>
</protein>
<name>A0A433SDE1_9BURK</name>
<evidence type="ECO:0000313" key="4">
    <source>
        <dbReference type="Proteomes" id="UP000286947"/>
    </source>
</evidence>
<feature type="domain" description="DUF2229" evidence="2">
    <location>
        <begin position="683"/>
        <end position="902"/>
    </location>
</feature>
<gene>
    <name evidence="3" type="primary">hadI</name>
    <name evidence="3" type="ORF">CUZ56_01546</name>
</gene>
<dbReference type="InterPro" id="IPR051805">
    <property type="entry name" value="Dehydratase_Activator_Redct"/>
</dbReference>
<accession>A0A433SDE1</accession>
<dbReference type="CDD" id="cd24034">
    <property type="entry name" value="ASKHA_NBD_O66634-like_rpt1"/>
    <property type="match status" value="1"/>
</dbReference>
<evidence type="ECO:0000313" key="3">
    <source>
        <dbReference type="EMBL" id="RUS66755.1"/>
    </source>
</evidence>
<feature type="domain" description="ATPase BadF/BadG/BcrA/BcrD type" evidence="1">
    <location>
        <begin position="17"/>
        <end position="269"/>
    </location>
</feature>
<dbReference type="Pfam" id="PF09989">
    <property type="entry name" value="DUF2229"/>
    <property type="match status" value="1"/>
</dbReference>
<keyword evidence="3" id="KW-0378">Hydrolase</keyword>
<dbReference type="Proteomes" id="UP000286947">
    <property type="component" value="Unassembled WGS sequence"/>
</dbReference>
<dbReference type="EMBL" id="PQSP01000003">
    <property type="protein sequence ID" value="RUS66755.1"/>
    <property type="molecule type" value="Genomic_DNA"/>
</dbReference>
<keyword evidence="4" id="KW-1185">Reference proteome</keyword>
<dbReference type="CDD" id="cd24035">
    <property type="entry name" value="ASKHA_NBD_O66634-like_rpt2"/>
    <property type="match status" value="1"/>
</dbReference>
<sequence>MSFQDTFPSALTHPLRIGVDIGSTTVKVVVIDSGCHILYKTYTRHLSEVRATVLRCIQELHHAQIISALEPVALVITGSGGMDIAQMVGCQFTQEVIACAKAVETLIPQTDVCIELGGEDAKITFFTNGIEQRMNGSCAGGTGAFIDQMASLLQTDATGLNELAQKAKNLYPIAARCGVFAKTDVQPLLNEGVAKEDIALSIFQAVAHQSISGLACGRKIRGKVAFLGGPLNFLPELQKRFVQTLQLQPEDIVKPDNSELFVALGAALHGKPEAAVSFQEMLAGFEKMRAQQQNDLRTLRPLFLDEQERQDFTARHSDACAKRADLSTYSGNAFLGIDCGSTTTKAALIGENHELLYSYYGSNEGEPLKVVAAILEKIYASLPPTATIAASSVTGYGEALIKEAYKLDFSEVETIAHYKAANHFLPGVDFILDIGGQDMKCLRVKDGVIDNILLNEACSSGCGSFLETFAKSAQMPIIDFAQAALTSQAPADLGSRCTVFMNSSVKQAQKEGASVADISAGLSYAVIKNALIKVIKIKGPQDLGQKVIVQGGTFYNDAVLRAFELVSERHAVRPDIAGLMGAFGSAIIAKERWQGAEESTMLSLQAINELSVKHAMVRCKVCENTCAMTVNRFSDGRKFITGNRCERGLGSKHASSGNLPDLYAYKYERVFNYTPLEQPTRGTIGIPRVLNMYENYPLWFTFLTELGFRVVLSSPSSKSLMEQGLDTLPSDSMCYPAKLANGHIVDLVNQGVPTIFYPCVPYEFKEFTDSHNNFNCPIVTSYPELIRNNIDLLKEKNIHFIQPFLSLENKDKLAKRLVDIFKPMGITGKEIKQALSAAWAEQENYRQDVQQKGEEALAYLEQNGIHGIVLSGRPYHMDPEIHHGIPQVITGLGMAVLSDDSIAHLSKEMDTPLRVIDQWTYHGRVYRAASQVAKAKNLDFIQLNSFGCGLDSVVTEQAQEMLEPAGKIYTAIKIDEVNNLGAARIRIRSLKAALNERQVKDLPEQPIRFFPSKYKRNTFTKEMKEGYTIIAPQMSPIHFQFFDNAAKACGYNLKILQDVPATAIDTGLRFVNNDACYPAIIVIGQLLEALNSGEFDTSKTAVMISQTGGGCRATNYISFLRKALYDAGYPDIPVLSLNALGMEKHEGFKLSLPMLNRMMMSAAYGDTLIQVLFRTRPYEKIPGSANALYYKWVERCKEAIFKADFKTFKQNIHGIVQDFDKLELLEHVRKPRIGLVGEILVKFHPTANNDLVNIIEQEGCEAVMPGIMDFLLYCAYDYDYKHQYLSKSRLAALAGNLAVKAMEFYRKDMRKALAQSKRFTPPHTIDELAFGAAPILSRGNQTGEGWFLTAEMVSLIEEGVDDIICMQPFACMPNHVTGKGVLKALKERYPQANLTPVDYDPGASEVNQLNRIKLMLSVAFQKMEKDQTKHAFHECEEIS</sequence>
<proteinExistence type="predicted"/>